<evidence type="ECO:0000313" key="3">
    <source>
        <dbReference type="Proteomes" id="UP000012065"/>
    </source>
</evidence>
<dbReference type="HOGENOM" id="CLU_118726_0_0_1"/>
<dbReference type="AlphaFoldDB" id="M5C246"/>
<protein>
    <submittedName>
        <fullName evidence="2">Uncharacterized protein</fullName>
    </submittedName>
</protein>
<comment type="caution">
    <text evidence="2">The sequence shown here is derived from an EMBL/GenBank/DDBJ whole genome shotgun (WGS) entry which is preliminary data.</text>
</comment>
<sequence length="161" mass="17932">MPIYQSNAELSFNHCMDVNFYVQNSPEAMKDNLSSAANFIHILLNASNRRNVRAWRVPKRSMAFASIAGGTSWPAHLLHSRTLRSGIAKAFYLRPLWCLLLYQLKNCMQLSPTSNTFSNSDESLATPPAETSVLPSFQSANSPTPPQGLWQLPPSPPADIW</sequence>
<evidence type="ECO:0000313" key="2">
    <source>
        <dbReference type="EMBL" id="CCO34033.1"/>
    </source>
</evidence>
<accession>M5C246</accession>
<gene>
    <name evidence="2" type="ORF">BN14_08125</name>
</gene>
<dbReference type="EMBL" id="CAOJ01012493">
    <property type="protein sequence ID" value="CCO34033.1"/>
    <property type="molecule type" value="Genomic_DNA"/>
</dbReference>
<organism evidence="2 3">
    <name type="scientific">Thanatephorus cucumeris (strain AG1-IB / isolate 7/3/14)</name>
    <name type="common">Lettuce bottom rot fungus</name>
    <name type="synonym">Rhizoctonia solani</name>
    <dbReference type="NCBI Taxonomy" id="1108050"/>
    <lineage>
        <taxon>Eukaryota</taxon>
        <taxon>Fungi</taxon>
        <taxon>Dikarya</taxon>
        <taxon>Basidiomycota</taxon>
        <taxon>Agaricomycotina</taxon>
        <taxon>Agaricomycetes</taxon>
        <taxon>Cantharellales</taxon>
        <taxon>Ceratobasidiaceae</taxon>
        <taxon>Rhizoctonia</taxon>
        <taxon>Rhizoctonia solani AG-1</taxon>
    </lineage>
</organism>
<name>M5C246_THACB</name>
<feature type="compositionally biased region" description="Polar residues" evidence="1">
    <location>
        <begin position="133"/>
        <end position="142"/>
    </location>
</feature>
<dbReference type="Proteomes" id="UP000012065">
    <property type="component" value="Unassembled WGS sequence"/>
</dbReference>
<reference evidence="2 3" key="1">
    <citation type="journal article" date="2013" name="J. Biotechnol.">
        <title>Establishment and interpretation of the genome sequence of the phytopathogenic fungus Rhizoctonia solani AG1-IB isolate 7/3/14.</title>
        <authorList>
            <person name="Wibberg D.W."/>
            <person name="Jelonek L.J."/>
            <person name="Rupp O.R."/>
            <person name="Hennig M.H."/>
            <person name="Eikmeyer F.E."/>
            <person name="Goesmann A.G."/>
            <person name="Hartmann A.H."/>
            <person name="Borriss R.B."/>
            <person name="Grosch R.G."/>
            <person name="Puehler A.P."/>
            <person name="Schlueter A.S."/>
        </authorList>
    </citation>
    <scope>NUCLEOTIDE SEQUENCE [LARGE SCALE GENOMIC DNA]</scope>
    <source>
        <strain evidence="3">AG1-IB / isolate 7/3/14</strain>
    </source>
</reference>
<feature type="region of interest" description="Disordered" evidence="1">
    <location>
        <begin position="118"/>
        <end position="161"/>
    </location>
</feature>
<proteinExistence type="predicted"/>
<evidence type="ECO:0000256" key="1">
    <source>
        <dbReference type="SAM" id="MobiDB-lite"/>
    </source>
</evidence>